<feature type="region of interest" description="Disordered" evidence="5">
    <location>
        <begin position="1"/>
        <end position="33"/>
    </location>
</feature>
<dbReference type="InterPro" id="IPR013083">
    <property type="entry name" value="Znf_RING/FYVE/PHD"/>
</dbReference>
<gene>
    <name evidence="7" type="ORF">C8F04DRAFT_1264064</name>
</gene>
<reference evidence="7" key="1">
    <citation type="submission" date="2023-03" db="EMBL/GenBank/DDBJ databases">
        <title>Massive genome expansion in bonnet fungi (Mycena s.s.) driven by repeated elements and novel gene families across ecological guilds.</title>
        <authorList>
            <consortium name="Lawrence Berkeley National Laboratory"/>
            <person name="Harder C.B."/>
            <person name="Miyauchi S."/>
            <person name="Viragh M."/>
            <person name="Kuo A."/>
            <person name="Thoen E."/>
            <person name="Andreopoulos B."/>
            <person name="Lu D."/>
            <person name="Skrede I."/>
            <person name="Drula E."/>
            <person name="Henrissat B."/>
            <person name="Morin E."/>
            <person name="Kohler A."/>
            <person name="Barry K."/>
            <person name="LaButti K."/>
            <person name="Morin E."/>
            <person name="Salamov A."/>
            <person name="Lipzen A."/>
            <person name="Mereny Z."/>
            <person name="Hegedus B."/>
            <person name="Baldrian P."/>
            <person name="Stursova M."/>
            <person name="Weitz H."/>
            <person name="Taylor A."/>
            <person name="Grigoriev I.V."/>
            <person name="Nagy L.G."/>
            <person name="Martin F."/>
            <person name="Kauserud H."/>
        </authorList>
    </citation>
    <scope>NUCLEOTIDE SEQUENCE</scope>
    <source>
        <strain evidence="7">CBHHK200</strain>
    </source>
</reference>
<dbReference type="Proteomes" id="UP001218188">
    <property type="component" value="Unassembled WGS sequence"/>
</dbReference>
<accession>A0AAD6SLT4</accession>
<evidence type="ECO:0000256" key="3">
    <source>
        <dbReference type="ARBA" id="ARBA00022833"/>
    </source>
</evidence>
<organism evidence="7 8">
    <name type="scientific">Mycena alexandri</name>
    <dbReference type="NCBI Taxonomy" id="1745969"/>
    <lineage>
        <taxon>Eukaryota</taxon>
        <taxon>Fungi</taxon>
        <taxon>Dikarya</taxon>
        <taxon>Basidiomycota</taxon>
        <taxon>Agaricomycotina</taxon>
        <taxon>Agaricomycetes</taxon>
        <taxon>Agaricomycetidae</taxon>
        <taxon>Agaricales</taxon>
        <taxon>Marasmiineae</taxon>
        <taxon>Mycenaceae</taxon>
        <taxon>Mycena</taxon>
    </lineage>
</organism>
<dbReference type="AlphaFoldDB" id="A0AAD6SLT4"/>
<feature type="domain" description="RING-type" evidence="6">
    <location>
        <begin position="79"/>
        <end position="115"/>
    </location>
</feature>
<name>A0AAD6SLT4_9AGAR</name>
<keyword evidence="3" id="KW-0862">Zinc</keyword>
<evidence type="ECO:0000256" key="4">
    <source>
        <dbReference type="PROSITE-ProRule" id="PRU00175"/>
    </source>
</evidence>
<dbReference type="SMART" id="SM00184">
    <property type="entry name" value="RING"/>
    <property type="match status" value="1"/>
</dbReference>
<evidence type="ECO:0000256" key="1">
    <source>
        <dbReference type="ARBA" id="ARBA00022723"/>
    </source>
</evidence>
<dbReference type="InterPro" id="IPR018957">
    <property type="entry name" value="Znf_C3HC4_RING-type"/>
</dbReference>
<evidence type="ECO:0000256" key="5">
    <source>
        <dbReference type="SAM" id="MobiDB-lite"/>
    </source>
</evidence>
<dbReference type="PROSITE" id="PS50089">
    <property type="entry name" value="ZF_RING_2"/>
    <property type="match status" value="1"/>
</dbReference>
<evidence type="ECO:0000313" key="7">
    <source>
        <dbReference type="EMBL" id="KAJ7030301.1"/>
    </source>
</evidence>
<keyword evidence="2 4" id="KW-0863">Zinc-finger</keyword>
<keyword evidence="1" id="KW-0479">Metal-binding</keyword>
<evidence type="ECO:0000256" key="2">
    <source>
        <dbReference type="ARBA" id="ARBA00022771"/>
    </source>
</evidence>
<evidence type="ECO:0000259" key="6">
    <source>
        <dbReference type="PROSITE" id="PS50089"/>
    </source>
</evidence>
<dbReference type="EMBL" id="JARJCM010000092">
    <property type="protein sequence ID" value="KAJ7030301.1"/>
    <property type="molecule type" value="Genomic_DNA"/>
</dbReference>
<dbReference type="Pfam" id="PF00097">
    <property type="entry name" value="zf-C3HC4"/>
    <property type="match status" value="1"/>
</dbReference>
<keyword evidence="8" id="KW-1185">Reference proteome</keyword>
<comment type="caution">
    <text evidence="7">The sequence shown here is derived from an EMBL/GenBank/DDBJ whole genome shotgun (WGS) entry which is preliminary data.</text>
</comment>
<dbReference type="GO" id="GO:0008270">
    <property type="term" value="F:zinc ion binding"/>
    <property type="evidence" value="ECO:0007669"/>
    <property type="project" value="UniProtKB-KW"/>
</dbReference>
<evidence type="ECO:0000313" key="8">
    <source>
        <dbReference type="Proteomes" id="UP001218188"/>
    </source>
</evidence>
<dbReference type="SUPFAM" id="SSF57850">
    <property type="entry name" value="RING/U-box"/>
    <property type="match status" value="1"/>
</dbReference>
<dbReference type="Gene3D" id="3.30.40.10">
    <property type="entry name" value="Zinc/RING finger domain, C3HC4 (zinc finger)"/>
    <property type="match status" value="1"/>
</dbReference>
<dbReference type="InterPro" id="IPR001841">
    <property type="entry name" value="Znf_RING"/>
</dbReference>
<sequence length="167" mass="19320">MAQTGHVSAFHGLSPAQRERRRRAIGQSSASATTLRAIERARRKRGSRAVRETPLREADLYLDAERPPSLTTDRKHQTCSICLQVKSHPVAYLCGHSHCYVCIRLHLEEKWTCPVVSCRQVIRRRPHRHHSEEEGIAMDFSDWYQSNRSRVLYDWDGLTFPRPVVYG</sequence>
<proteinExistence type="predicted"/>
<protein>
    <recommendedName>
        <fullName evidence="6">RING-type domain-containing protein</fullName>
    </recommendedName>
</protein>